<evidence type="ECO:0000256" key="2">
    <source>
        <dbReference type="ARBA" id="ARBA00023054"/>
    </source>
</evidence>
<dbReference type="PANTHER" id="PTHR16154:SF26">
    <property type="entry name" value="PROTEIN PHOSPHATASE 1 REGULATORY SUBUNIT 9 LIKE"/>
    <property type="match status" value="1"/>
</dbReference>
<dbReference type="AlphaFoldDB" id="A0A9Q1IST6"/>
<reference evidence="4" key="1">
    <citation type="journal article" date="2023" name="Science">
        <title>Genome structures resolve the early diversification of teleost fishes.</title>
        <authorList>
            <person name="Parey E."/>
            <person name="Louis A."/>
            <person name="Montfort J."/>
            <person name="Bouchez O."/>
            <person name="Roques C."/>
            <person name="Iampietro C."/>
            <person name="Lluch J."/>
            <person name="Castinel A."/>
            <person name="Donnadieu C."/>
            <person name="Desvignes T."/>
            <person name="Floi Bucao C."/>
            <person name="Jouanno E."/>
            <person name="Wen M."/>
            <person name="Mejri S."/>
            <person name="Dirks R."/>
            <person name="Jansen H."/>
            <person name="Henkel C."/>
            <person name="Chen W.J."/>
            <person name="Zahm M."/>
            <person name="Cabau C."/>
            <person name="Klopp C."/>
            <person name="Thompson A.W."/>
            <person name="Robinson-Rechavi M."/>
            <person name="Braasch I."/>
            <person name="Lecointre G."/>
            <person name="Bobe J."/>
            <person name="Postlethwait J.H."/>
            <person name="Berthelot C."/>
            <person name="Roest Crollius H."/>
            <person name="Guiguen Y."/>
        </authorList>
    </citation>
    <scope>NUCLEOTIDE SEQUENCE</scope>
    <source>
        <strain evidence="4">WJC10195</strain>
    </source>
</reference>
<feature type="compositionally biased region" description="Acidic residues" evidence="3">
    <location>
        <begin position="568"/>
        <end position="581"/>
    </location>
</feature>
<dbReference type="GO" id="GO:0030425">
    <property type="term" value="C:dendrite"/>
    <property type="evidence" value="ECO:0007669"/>
    <property type="project" value="TreeGrafter"/>
</dbReference>
<feature type="region of interest" description="Disordered" evidence="3">
    <location>
        <begin position="300"/>
        <end position="324"/>
    </location>
</feature>
<dbReference type="GO" id="GO:0005737">
    <property type="term" value="C:cytoplasm"/>
    <property type="evidence" value="ECO:0007669"/>
    <property type="project" value="TreeGrafter"/>
</dbReference>
<feature type="compositionally biased region" description="Polar residues" evidence="3">
    <location>
        <begin position="454"/>
        <end position="463"/>
    </location>
</feature>
<dbReference type="GO" id="GO:0015629">
    <property type="term" value="C:actin cytoskeleton"/>
    <property type="evidence" value="ECO:0007669"/>
    <property type="project" value="TreeGrafter"/>
</dbReference>
<dbReference type="GO" id="GO:0019722">
    <property type="term" value="P:calcium-mediated signaling"/>
    <property type="evidence" value="ECO:0007669"/>
    <property type="project" value="TreeGrafter"/>
</dbReference>
<keyword evidence="1" id="KW-0597">Phosphoprotein</keyword>
<feature type="region of interest" description="Disordered" evidence="3">
    <location>
        <begin position="173"/>
        <end position="282"/>
    </location>
</feature>
<dbReference type="OrthoDB" id="62701at2759"/>
<feature type="compositionally biased region" description="Basic and acidic residues" evidence="3">
    <location>
        <begin position="1"/>
        <end position="12"/>
    </location>
</feature>
<accession>A0A9Q1IST6</accession>
<evidence type="ECO:0000313" key="5">
    <source>
        <dbReference type="Proteomes" id="UP001152622"/>
    </source>
</evidence>
<feature type="compositionally biased region" description="Basic and acidic residues" evidence="3">
    <location>
        <begin position="550"/>
        <end position="567"/>
    </location>
</feature>
<evidence type="ECO:0000256" key="1">
    <source>
        <dbReference type="ARBA" id="ARBA00022553"/>
    </source>
</evidence>
<feature type="region of interest" description="Disordered" evidence="3">
    <location>
        <begin position="371"/>
        <end position="528"/>
    </location>
</feature>
<feature type="compositionally biased region" description="Low complexity" evidence="3">
    <location>
        <begin position="184"/>
        <end position="197"/>
    </location>
</feature>
<gene>
    <name evidence="4" type="ORF">SKAU_G00235660</name>
</gene>
<feature type="compositionally biased region" description="Polar residues" evidence="3">
    <location>
        <begin position="91"/>
        <end position="101"/>
    </location>
</feature>
<dbReference type="GO" id="GO:0014069">
    <property type="term" value="C:postsynaptic density"/>
    <property type="evidence" value="ECO:0007669"/>
    <property type="project" value="TreeGrafter"/>
</dbReference>
<organism evidence="4 5">
    <name type="scientific">Synaphobranchus kaupii</name>
    <name type="common">Kaup's arrowtooth eel</name>
    <dbReference type="NCBI Taxonomy" id="118154"/>
    <lineage>
        <taxon>Eukaryota</taxon>
        <taxon>Metazoa</taxon>
        <taxon>Chordata</taxon>
        <taxon>Craniata</taxon>
        <taxon>Vertebrata</taxon>
        <taxon>Euteleostomi</taxon>
        <taxon>Actinopterygii</taxon>
        <taxon>Neopterygii</taxon>
        <taxon>Teleostei</taxon>
        <taxon>Anguilliformes</taxon>
        <taxon>Synaphobranchidae</taxon>
        <taxon>Synaphobranchus</taxon>
    </lineage>
</organism>
<dbReference type="GO" id="GO:0007015">
    <property type="term" value="P:actin filament organization"/>
    <property type="evidence" value="ECO:0007669"/>
    <property type="project" value="TreeGrafter"/>
</dbReference>
<feature type="compositionally biased region" description="Basic and acidic residues" evidence="3">
    <location>
        <begin position="416"/>
        <end position="443"/>
    </location>
</feature>
<feature type="compositionally biased region" description="Basic and acidic residues" evidence="3">
    <location>
        <begin position="474"/>
        <end position="506"/>
    </location>
</feature>
<feature type="compositionally biased region" description="Acidic residues" evidence="3">
    <location>
        <begin position="507"/>
        <end position="524"/>
    </location>
</feature>
<dbReference type="GO" id="GO:0051015">
    <property type="term" value="F:actin filament binding"/>
    <property type="evidence" value="ECO:0007669"/>
    <property type="project" value="TreeGrafter"/>
</dbReference>
<protein>
    <recommendedName>
        <fullName evidence="6">Neurabin-1</fullName>
    </recommendedName>
</protein>
<dbReference type="InterPro" id="IPR043446">
    <property type="entry name" value="Neurabin-like"/>
</dbReference>
<proteinExistence type="predicted"/>
<dbReference type="EMBL" id="JAINUF010000008">
    <property type="protein sequence ID" value="KAJ8352090.1"/>
    <property type="molecule type" value="Genomic_DNA"/>
</dbReference>
<keyword evidence="5" id="KW-1185">Reference proteome</keyword>
<feature type="region of interest" description="Disordered" evidence="3">
    <location>
        <begin position="1"/>
        <end position="62"/>
    </location>
</feature>
<feature type="compositionally biased region" description="Basic and acidic residues" evidence="3">
    <location>
        <begin position="123"/>
        <end position="132"/>
    </location>
</feature>
<evidence type="ECO:0008006" key="6">
    <source>
        <dbReference type="Google" id="ProtNLM"/>
    </source>
</evidence>
<feature type="region of interest" description="Disordered" evidence="3">
    <location>
        <begin position="548"/>
        <end position="587"/>
    </location>
</feature>
<evidence type="ECO:0000256" key="3">
    <source>
        <dbReference type="SAM" id="MobiDB-lite"/>
    </source>
</evidence>
<feature type="compositionally biased region" description="Acidic residues" evidence="3">
    <location>
        <begin position="389"/>
        <end position="399"/>
    </location>
</feature>
<sequence>MIKTESKGDRTLRSASPHRNAYKSDFHAIKCSFDGAKSDNAPKSYANGSSEPLEEARGRPFGNRVNKIKNIFLQMDGQQQQESQEVKTAIKSDSPQVTVQKPQFVASAHRASVNSPESQSSDKSPKADDGEIDKAALAEKFSVTRKLFERGIKDQPTAEKLSPTKATCRVSLGSVTEEGRAGRRCSGSSEVSVVGVRADLSPTPLTKTAQQEDRGNSEEKRQGSRSSLNAGPISRRLESFMADSDGEETSNKATPGGVESGTLCSRSEHLLPTSPVGQGENFHKHTARVNDGLCRPSVGAVINKPTSPSVKDLKQPPAYGSSVYSPNKVKVLEAAQEEGMTQRSTREWLHQPAAPLDMTRVGVVRAELVVVQNESSDSEENEEKNLEDSVFEEPNADVIEEPKAESSSELGEDFPESPRGDPAKEHKVDSLEELRPDSPKEPVIDPLVEGWEQAPTNHFSQKATGEESEVTVMLKEKEKGSSSEGKESRSMEEHREVRLVSQREDYREEEDYGEDEEGGEEESEQVDHVERSLWAIVSPVVYGIENAAFVDDRDMDQEHHTEDHPPEDYEEVPGLSDEDDPGPERKIRFSTESIRVCIYIL</sequence>
<feature type="compositionally biased region" description="Basic and acidic residues" evidence="3">
    <location>
        <begin position="210"/>
        <end position="222"/>
    </location>
</feature>
<feature type="compositionally biased region" description="Polar residues" evidence="3">
    <location>
        <begin position="112"/>
        <end position="122"/>
    </location>
</feature>
<dbReference type="PANTHER" id="PTHR16154">
    <property type="entry name" value="NEURABIN"/>
    <property type="match status" value="1"/>
</dbReference>
<name>A0A9Q1IST6_SYNKA</name>
<dbReference type="GO" id="GO:0031175">
    <property type="term" value="P:neuron projection development"/>
    <property type="evidence" value="ECO:0007669"/>
    <property type="project" value="TreeGrafter"/>
</dbReference>
<evidence type="ECO:0000313" key="4">
    <source>
        <dbReference type="EMBL" id="KAJ8352090.1"/>
    </source>
</evidence>
<feature type="region of interest" description="Disordered" evidence="3">
    <location>
        <begin position="75"/>
        <end position="132"/>
    </location>
</feature>
<comment type="caution">
    <text evidence="4">The sequence shown here is derived from an EMBL/GenBank/DDBJ whole genome shotgun (WGS) entry which is preliminary data.</text>
</comment>
<keyword evidence="2" id="KW-0175">Coiled coil</keyword>
<dbReference type="Proteomes" id="UP001152622">
    <property type="component" value="Chromosome 8"/>
</dbReference>
<feature type="region of interest" description="Disordered" evidence="3">
    <location>
        <begin position="149"/>
        <end position="168"/>
    </location>
</feature>